<reference evidence="6 7" key="1">
    <citation type="submission" date="2016-07" db="EMBL/GenBank/DDBJ databases">
        <title>Pervasive Adenine N6-methylation of Active Genes in Fungi.</title>
        <authorList>
            <consortium name="DOE Joint Genome Institute"/>
            <person name="Mondo S.J."/>
            <person name="Dannebaum R.O."/>
            <person name="Kuo R.C."/>
            <person name="Labutti K."/>
            <person name="Haridas S."/>
            <person name="Kuo A."/>
            <person name="Salamov A."/>
            <person name="Ahrendt S.R."/>
            <person name="Lipzen A."/>
            <person name="Sullivan W."/>
            <person name="Andreopoulos W.B."/>
            <person name="Clum A."/>
            <person name="Lindquist E."/>
            <person name="Daum C."/>
            <person name="Ramamoorthy G.K."/>
            <person name="Gryganskyi A."/>
            <person name="Culley D."/>
            <person name="Magnuson J.K."/>
            <person name="James T.Y."/>
            <person name="O'Malley M.A."/>
            <person name="Stajich J.E."/>
            <person name="Spatafora J.W."/>
            <person name="Visel A."/>
            <person name="Grigoriev I.V."/>
        </authorList>
    </citation>
    <scope>NUCLEOTIDE SEQUENCE [LARGE SCALE GENOMIC DNA]</scope>
    <source>
        <strain evidence="6 7">62-1032</strain>
    </source>
</reference>
<dbReference type="GO" id="GO:0000981">
    <property type="term" value="F:DNA-binding transcription factor activity, RNA polymerase II-specific"/>
    <property type="evidence" value="ECO:0007669"/>
    <property type="project" value="InterPro"/>
</dbReference>
<proteinExistence type="predicted"/>
<evidence type="ECO:0000256" key="4">
    <source>
        <dbReference type="SAM" id="MobiDB-lite"/>
    </source>
</evidence>
<evidence type="ECO:0000256" key="1">
    <source>
        <dbReference type="ARBA" id="ARBA00004123"/>
    </source>
</evidence>
<protein>
    <recommendedName>
        <fullName evidence="5">Zn(2)-C6 fungal-type domain-containing protein</fullName>
    </recommendedName>
</protein>
<dbReference type="CDD" id="cd12148">
    <property type="entry name" value="fungal_TF_MHR"/>
    <property type="match status" value="1"/>
</dbReference>
<keyword evidence="3" id="KW-0539">Nucleus</keyword>
<dbReference type="GO" id="GO:0005634">
    <property type="term" value="C:nucleus"/>
    <property type="evidence" value="ECO:0007669"/>
    <property type="project" value="UniProtKB-SubCell"/>
</dbReference>
<dbReference type="GO" id="GO:0003677">
    <property type="term" value="F:DNA binding"/>
    <property type="evidence" value="ECO:0007669"/>
    <property type="project" value="InterPro"/>
</dbReference>
<evidence type="ECO:0000313" key="7">
    <source>
        <dbReference type="Proteomes" id="UP000193467"/>
    </source>
</evidence>
<dbReference type="CDD" id="cd00067">
    <property type="entry name" value="GAL4"/>
    <property type="match status" value="1"/>
</dbReference>
<feature type="compositionally biased region" description="Polar residues" evidence="4">
    <location>
        <begin position="10"/>
        <end position="21"/>
    </location>
</feature>
<organism evidence="6 7">
    <name type="scientific">Leucosporidium creatinivorum</name>
    <dbReference type="NCBI Taxonomy" id="106004"/>
    <lineage>
        <taxon>Eukaryota</taxon>
        <taxon>Fungi</taxon>
        <taxon>Dikarya</taxon>
        <taxon>Basidiomycota</taxon>
        <taxon>Pucciniomycotina</taxon>
        <taxon>Microbotryomycetes</taxon>
        <taxon>Leucosporidiales</taxon>
        <taxon>Leucosporidium</taxon>
    </lineage>
</organism>
<dbReference type="SMART" id="SM00066">
    <property type="entry name" value="GAL4"/>
    <property type="match status" value="1"/>
</dbReference>
<evidence type="ECO:0000259" key="5">
    <source>
        <dbReference type="PROSITE" id="PS50048"/>
    </source>
</evidence>
<comment type="caution">
    <text evidence="6">The sequence shown here is derived from an EMBL/GenBank/DDBJ whole genome shotgun (WGS) entry which is preliminary data.</text>
</comment>
<feature type="compositionally biased region" description="Acidic residues" evidence="4">
    <location>
        <begin position="44"/>
        <end position="54"/>
    </location>
</feature>
<dbReference type="InterPro" id="IPR036864">
    <property type="entry name" value="Zn2-C6_fun-type_DNA-bd_sf"/>
</dbReference>
<dbReference type="GO" id="GO:0006351">
    <property type="term" value="P:DNA-templated transcription"/>
    <property type="evidence" value="ECO:0007669"/>
    <property type="project" value="InterPro"/>
</dbReference>
<dbReference type="Gene3D" id="4.10.240.10">
    <property type="entry name" value="Zn(2)-C6 fungal-type DNA-binding domain"/>
    <property type="match status" value="1"/>
</dbReference>
<dbReference type="PROSITE" id="PS00463">
    <property type="entry name" value="ZN2_CY6_FUNGAL_1"/>
    <property type="match status" value="1"/>
</dbReference>
<dbReference type="Pfam" id="PF04082">
    <property type="entry name" value="Fungal_trans"/>
    <property type="match status" value="1"/>
</dbReference>
<feature type="domain" description="Zn(2)-C6 fungal-type" evidence="5">
    <location>
        <begin position="68"/>
        <end position="100"/>
    </location>
</feature>
<dbReference type="PROSITE" id="PS50048">
    <property type="entry name" value="ZN2_CY6_FUNGAL_2"/>
    <property type="match status" value="1"/>
</dbReference>
<accession>A0A1Y2FZI3</accession>
<feature type="region of interest" description="Disordered" evidence="4">
    <location>
        <begin position="1"/>
        <end position="65"/>
    </location>
</feature>
<evidence type="ECO:0000313" key="6">
    <source>
        <dbReference type="EMBL" id="ORY88035.1"/>
    </source>
</evidence>
<dbReference type="EMBL" id="MCGR01000012">
    <property type="protein sequence ID" value="ORY88035.1"/>
    <property type="molecule type" value="Genomic_DNA"/>
</dbReference>
<dbReference type="InterPro" id="IPR050613">
    <property type="entry name" value="Sec_Metabolite_Reg"/>
</dbReference>
<dbReference type="OrthoDB" id="2534594at2759"/>
<comment type="subcellular location">
    <subcellularLocation>
        <location evidence="1">Nucleus</location>
    </subcellularLocation>
</comment>
<dbReference type="Proteomes" id="UP000193467">
    <property type="component" value="Unassembled WGS sequence"/>
</dbReference>
<dbReference type="GO" id="GO:0008270">
    <property type="term" value="F:zinc ion binding"/>
    <property type="evidence" value="ECO:0007669"/>
    <property type="project" value="InterPro"/>
</dbReference>
<dbReference type="PANTHER" id="PTHR31001:SF90">
    <property type="entry name" value="CENTROMERE DNA-BINDING PROTEIN COMPLEX CBF3 SUBUNIT B"/>
    <property type="match status" value="1"/>
</dbReference>
<dbReference type="SUPFAM" id="SSF57701">
    <property type="entry name" value="Zn2/Cys6 DNA-binding domain"/>
    <property type="match status" value="1"/>
</dbReference>
<sequence>MDGAPPLASTGMQPSPSTSSVAPAKRKKGGGGSKGKGKASKEDESSEEDEEGGEGEGRKAKRNRMALSCKECKRRKIKCDRAMPSCGPCSKRGASSTCTWDIFSGTGNGDGFLPPSIARTADLEALVARLAHVESYLKTLPPNLASFRPLLPSTQENNYGDPNRKFIGGGGAGVGREQGKEETFSDTEDAAVNLENGVFGGRLGGGGGGDKKAQGAQRGMPIGGTGGGMAGAINARSQARFGAPSVELTKALTSIIAAERPHDTFSKAHLNVEFDATPAEVEQARREELRKIYRALPNRQSVVHLVNLYFGRVSWLFHHLHAPTFLIELEAFHDLCDAGRSDEIDPLFLGLLLMVICVALDSTHTSRSPLSLDPTQAGAPSPLNVFTEEQLRALPERWFAAAQRALTLAEWETVPRIRTIQTIVLFTQYLQLCSSNRGQPAQLVTWLAGAIRLAQVLGLHLLGSNPETMPPQDDPAFPPGKNSLKRESAKRLWGVLVYQDWLGASSKNRSYLISPFHFDTDDPLNLNDSDLSSIDWRVNPSPHSVLTDSSSDRVRIAMSRQVRKVFDAVVLTRDVTYETVLELDRGYRGILDSLPDRWTLESSAEEIEQPMLRFQRHFALEGLHNRIFRLHRPFSTRGYSQAKYRFSTDACIKSARVVVVSTHNIADATRDIWYTYSHVMGAALVLFNDLFQSIDHDASASEIDSKKDVLNLAAEIFSRSSEITSESLRAVVEQGSKIMTGLFRAEESRRVGRAAQALLAASGGVPLDPEDEAEVETFADVLQRISRSLNTQTAPHRGTPPPTRNIPTATTLRVPPLFPPLPPTAVSSAPLAAESIPAASSFDFNNPWPFPSTTSGADDLSLSFFQDLSGPLDGESLEFWNPYAQVQTAATAFQLPVQGAAAVQGGWAGQEGAVEGAQGGGGAQMSSLLDQLGGGW</sequence>
<dbReference type="AlphaFoldDB" id="A0A1Y2FZI3"/>
<dbReference type="InParanoid" id="A0A1Y2FZI3"/>
<dbReference type="InterPro" id="IPR007219">
    <property type="entry name" value="XnlR_reg_dom"/>
</dbReference>
<evidence type="ECO:0000256" key="2">
    <source>
        <dbReference type="ARBA" id="ARBA00022723"/>
    </source>
</evidence>
<dbReference type="SMART" id="SM00906">
    <property type="entry name" value="Fungal_trans"/>
    <property type="match status" value="1"/>
</dbReference>
<name>A0A1Y2FZI3_9BASI</name>
<keyword evidence="2" id="KW-0479">Metal-binding</keyword>
<dbReference type="PANTHER" id="PTHR31001">
    <property type="entry name" value="UNCHARACTERIZED TRANSCRIPTIONAL REGULATORY PROTEIN"/>
    <property type="match status" value="1"/>
</dbReference>
<gene>
    <name evidence="6" type="ORF">BCR35DRAFT_351182</name>
</gene>
<keyword evidence="7" id="KW-1185">Reference proteome</keyword>
<dbReference type="Pfam" id="PF00172">
    <property type="entry name" value="Zn_clus"/>
    <property type="match status" value="1"/>
</dbReference>
<dbReference type="InterPro" id="IPR001138">
    <property type="entry name" value="Zn2Cys6_DnaBD"/>
</dbReference>
<evidence type="ECO:0000256" key="3">
    <source>
        <dbReference type="ARBA" id="ARBA00023242"/>
    </source>
</evidence>